<comment type="caution">
    <text evidence="1">The sequence shown here is derived from an EMBL/GenBank/DDBJ whole genome shotgun (WGS) entry which is preliminary data.</text>
</comment>
<organism evidence="1 2">
    <name type="scientific">Gossypium armourianum</name>
    <dbReference type="NCBI Taxonomy" id="34283"/>
    <lineage>
        <taxon>Eukaryota</taxon>
        <taxon>Viridiplantae</taxon>
        <taxon>Streptophyta</taxon>
        <taxon>Embryophyta</taxon>
        <taxon>Tracheophyta</taxon>
        <taxon>Spermatophyta</taxon>
        <taxon>Magnoliopsida</taxon>
        <taxon>eudicotyledons</taxon>
        <taxon>Gunneridae</taxon>
        <taxon>Pentapetalae</taxon>
        <taxon>rosids</taxon>
        <taxon>malvids</taxon>
        <taxon>Malvales</taxon>
        <taxon>Malvaceae</taxon>
        <taxon>Malvoideae</taxon>
        <taxon>Gossypium</taxon>
    </lineage>
</organism>
<proteinExistence type="predicted"/>
<dbReference type="EMBL" id="JABFAE010000010">
    <property type="protein sequence ID" value="MBA0838857.1"/>
    <property type="molecule type" value="Genomic_DNA"/>
</dbReference>
<evidence type="ECO:0000313" key="2">
    <source>
        <dbReference type="Proteomes" id="UP000593575"/>
    </source>
</evidence>
<dbReference type="Proteomes" id="UP000593575">
    <property type="component" value="Unassembled WGS sequence"/>
</dbReference>
<sequence>MEHKPDIICLLETRVSGSKADKIIAKLGFQYSHRVEAIGYAGGI</sequence>
<accession>A0A7J9JXE8</accession>
<evidence type="ECO:0000313" key="1">
    <source>
        <dbReference type="EMBL" id="MBA0838857.1"/>
    </source>
</evidence>
<protein>
    <submittedName>
        <fullName evidence="1">Uncharacterized protein</fullName>
    </submittedName>
</protein>
<gene>
    <name evidence="1" type="ORF">Goarm_004645</name>
</gene>
<feature type="non-terminal residue" evidence="1">
    <location>
        <position position="44"/>
    </location>
</feature>
<keyword evidence="2" id="KW-1185">Reference proteome</keyword>
<dbReference type="AlphaFoldDB" id="A0A7J9JXE8"/>
<name>A0A7J9JXE8_9ROSI</name>
<reference evidence="1 2" key="1">
    <citation type="journal article" date="2019" name="Genome Biol. Evol.">
        <title>Insights into the evolution of the New World diploid cottons (Gossypium, subgenus Houzingenia) based on genome sequencing.</title>
        <authorList>
            <person name="Grover C.E."/>
            <person name="Arick M.A. 2nd"/>
            <person name="Thrash A."/>
            <person name="Conover J.L."/>
            <person name="Sanders W.S."/>
            <person name="Peterson D.G."/>
            <person name="Frelichowski J.E."/>
            <person name="Scheffler J.A."/>
            <person name="Scheffler B.E."/>
            <person name="Wendel J.F."/>
        </authorList>
    </citation>
    <scope>NUCLEOTIDE SEQUENCE [LARGE SCALE GENOMIC DNA]</scope>
    <source>
        <strain evidence="1">6</strain>
        <tissue evidence="1">Leaf</tissue>
    </source>
</reference>